<sequence length="310" mass="33242">MANSSPRLDTVNSSPGYLQKTPIREIRDTVSLSFLRLPTKPTSTQGRPSCDRTAPATHPSGRRRSHRPSSLLFLLPQTHAVAAFSLAELHPQQAAVASSSPASNPASRGISSASRSLFLSHPLVIITKPPLPSRCPHVTGDFPSGWRRARSTRAVVLLPPGRTTSPWAGLLFPGPSSPSSPSPATSSLPLRPASVAGTLGLVKERPGFVVILLGRRLGSDARALRTAQGGWAQHLLAESSLLSFLNPLCAECDSTGDLDAEKGIREFHLWPSLMVVWPIAMHYSRSCPDAEDGACWDPLGLKRRSGHMDQ</sequence>
<organism evidence="2">
    <name type="scientific">Ananas comosus var. bracteatus</name>
    <name type="common">red pineapple</name>
    <dbReference type="NCBI Taxonomy" id="296719"/>
    <lineage>
        <taxon>Eukaryota</taxon>
        <taxon>Viridiplantae</taxon>
        <taxon>Streptophyta</taxon>
        <taxon>Embryophyta</taxon>
        <taxon>Tracheophyta</taxon>
        <taxon>Spermatophyta</taxon>
        <taxon>Magnoliopsida</taxon>
        <taxon>Liliopsida</taxon>
        <taxon>Poales</taxon>
        <taxon>Bromeliaceae</taxon>
        <taxon>Bromelioideae</taxon>
        <taxon>Ananas</taxon>
    </lineage>
</organism>
<proteinExistence type="predicted"/>
<evidence type="ECO:0000256" key="1">
    <source>
        <dbReference type="SAM" id="MobiDB-lite"/>
    </source>
</evidence>
<feature type="compositionally biased region" description="Polar residues" evidence="1">
    <location>
        <begin position="1"/>
        <end position="16"/>
    </location>
</feature>
<feature type="region of interest" description="Disordered" evidence="1">
    <location>
        <begin position="34"/>
        <end position="68"/>
    </location>
</feature>
<feature type="region of interest" description="Disordered" evidence="1">
    <location>
        <begin position="1"/>
        <end position="22"/>
    </location>
</feature>
<dbReference type="AlphaFoldDB" id="A0A6V7NTY7"/>
<name>A0A6V7NTY7_ANACO</name>
<gene>
    <name evidence="2" type="ORF">CB5_LOCUS5065</name>
</gene>
<dbReference type="EMBL" id="LR862141">
    <property type="protein sequence ID" value="CAD1821854.1"/>
    <property type="molecule type" value="Genomic_DNA"/>
</dbReference>
<accession>A0A6V7NTY7</accession>
<protein>
    <submittedName>
        <fullName evidence="2">Uncharacterized protein</fullName>
    </submittedName>
</protein>
<reference evidence="2" key="1">
    <citation type="submission" date="2020-07" db="EMBL/GenBank/DDBJ databases">
        <authorList>
            <person name="Lin J."/>
        </authorList>
    </citation>
    <scope>NUCLEOTIDE SEQUENCE</scope>
</reference>
<evidence type="ECO:0000313" key="2">
    <source>
        <dbReference type="EMBL" id="CAD1821854.1"/>
    </source>
</evidence>